<name>A0A8J8NFC7_HALGN</name>
<evidence type="ECO:0000256" key="1">
    <source>
        <dbReference type="SAM" id="MobiDB-lite"/>
    </source>
</evidence>
<proteinExistence type="predicted"/>
<keyword evidence="3" id="KW-1185">Reference proteome</keyword>
<sequence>MILKFINYEQEYTQTKYSLKLLNADMYFEEILQASYPWSLLTSIEQCILRNKETVFTFQMMHTLLSSTIDIENASSLPPIQLTISKFKDGDSSMSPEVKDTMGQLRYLANLRGLIIQDHKVKLNANQEITPSEGENKGKFTSTTDLNVTSNQKCKSERYSSCKIPTLDSSTSPQKCESQEAS</sequence>
<gene>
    <name evidence="2" type="ORF">FGO68_gene7912</name>
</gene>
<comment type="caution">
    <text evidence="2">The sequence shown here is derived from an EMBL/GenBank/DDBJ whole genome shotgun (WGS) entry which is preliminary data.</text>
</comment>
<feature type="region of interest" description="Disordered" evidence="1">
    <location>
        <begin position="163"/>
        <end position="182"/>
    </location>
</feature>
<accession>A0A8J8NFC7</accession>
<protein>
    <submittedName>
        <fullName evidence="2">Uncharacterized protein</fullName>
    </submittedName>
</protein>
<evidence type="ECO:0000313" key="2">
    <source>
        <dbReference type="EMBL" id="TNV74003.1"/>
    </source>
</evidence>
<feature type="compositionally biased region" description="Polar residues" evidence="1">
    <location>
        <begin position="167"/>
        <end position="182"/>
    </location>
</feature>
<organism evidence="2 3">
    <name type="scientific">Halteria grandinella</name>
    <dbReference type="NCBI Taxonomy" id="5974"/>
    <lineage>
        <taxon>Eukaryota</taxon>
        <taxon>Sar</taxon>
        <taxon>Alveolata</taxon>
        <taxon>Ciliophora</taxon>
        <taxon>Intramacronucleata</taxon>
        <taxon>Spirotrichea</taxon>
        <taxon>Stichotrichia</taxon>
        <taxon>Sporadotrichida</taxon>
        <taxon>Halteriidae</taxon>
        <taxon>Halteria</taxon>
    </lineage>
</organism>
<reference evidence="2" key="1">
    <citation type="submission" date="2019-06" db="EMBL/GenBank/DDBJ databases">
        <authorList>
            <person name="Zheng W."/>
        </authorList>
    </citation>
    <scope>NUCLEOTIDE SEQUENCE</scope>
    <source>
        <strain evidence="2">QDHG01</strain>
    </source>
</reference>
<dbReference type="Proteomes" id="UP000785679">
    <property type="component" value="Unassembled WGS sequence"/>
</dbReference>
<dbReference type="EMBL" id="RRYP01017672">
    <property type="protein sequence ID" value="TNV74003.1"/>
    <property type="molecule type" value="Genomic_DNA"/>
</dbReference>
<dbReference type="AlphaFoldDB" id="A0A8J8NFC7"/>
<evidence type="ECO:0000313" key="3">
    <source>
        <dbReference type="Proteomes" id="UP000785679"/>
    </source>
</evidence>